<dbReference type="Pfam" id="PF04536">
    <property type="entry name" value="TPM_phosphatase"/>
    <property type="match status" value="1"/>
</dbReference>
<feature type="domain" description="TPM" evidence="1">
    <location>
        <begin position="12"/>
        <end position="128"/>
    </location>
</feature>
<dbReference type="InterPro" id="IPR007621">
    <property type="entry name" value="TPM_dom"/>
</dbReference>
<dbReference type="Proteomes" id="UP001202248">
    <property type="component" value="Unassembled WGS sequence"/>
</dbReference>
<accession>A0ABS9SGD7</accession>
<comment type="caution">
    <text evidence="2">The sequence shown here is derived from an EMBL/GenBank/DDBJ whole genome shotgun (WGS) entry which is preliminary data.</text>
</comment>
<sequence>MAFSLFSKNKPDFLSNEEKEQVVQAIRDAESRTSGEIRIYMESHCKYVNPVDRASEIFYNLKMDQTSERNGVLLYIAVKDHQLAIFGDEGIYNKTGKEYWHELVSHVLREFNQEHFAAGICQYVYEIGEGLHAYFPYDRATDHNELPDDIIFGK</sequence>
<name>A0ABS9SGD7_9BACT</name>
<proteinExistence type="predicted"/>
<evidence type="ECO:0000259" key="1">
    <source>
        <dbReference type="Pfam" id="PF04536"/>
    </source>
</evidence>
<dbReference type="EMBL" id="JAKWBL010000001">
    <property type="protein sequence ID" value="MCH5597433.1"/>
    <property type="molecule type" value="Genomic_DNA"/>
</dbReference>
<organism evidence="2 3">
    <name type="scientific">Niabella ginsengisoli</name>
    <dbReference type="NCBI Taxonomy" id="522298"/>
    <lineage>
        <taxon>Bacteria</taxon>
        <taxon>Pseudomonadati</taxon>
        <taxon>Bacteroidota</taxon>
        <taxon>Chitinophagia</taxon>
        <taxon>Chitinophagales</taxon>
        <taxon>Chitinophagaceae</taxon>
        <taxon>Niabella</taxon>
    </lineage>
</organism>
<evidence type="ECO:0000313" key="3">
    <source>
        <dbReference type="Proteomes" id="UP001202248"/>
    </source>
</evidence>
<dbReference type="PANTHER" id="PTHR30373:SF8">
    <property type="entry name" value="BLL7265 PROTEIN"/>
    <property type="match status" value="1"/>
</dbReference>
<dbReference type="RefSeq" id="WP_240826820.1">
    <property type="nucleotide sequence ID" value="NZ_JAKWBL010000001.1"/>
</dbReference>
<protein>
    <submittedName>
        <fullName evidence="2">TPM domain-containing protein</fullName>
    </submittedName>
</protein>
<reference evidence="2 3" key="1">
    <citation type="submission" date="2022-02" db="EMBL/GenBank/DDBJ databases">
        <authorList>
            <person name="Min J."/>
        </authorList>
    </citation>
    <scope>NUCLEOTIDE SEQUENCE [LARGE SCALE GENOMIC DNA]</scope>
    <source>
        <strain evidence="2 3">GR10-1</strain>
    </source>
</reference>
<evidence type="ECO:0000313" key="2">
    <source>
        <dbReference type="EMBL" id="MCH5597433.1"/>
    </source>
</evidence>
<gene>
    <name evidence="2" type="ORF">MKP09_05685</name>
</gene>
<dbReference type="PANTHER" id="PTHR30373">
    <property type="entry name" value="UPF0603 PROTEIN YGCG"/>
    <property type="match status" value="1"/>
</dbReference>
<keyword evidence="3" id="KW-1185">Reference proteome</keyword>
<dbReference type="Gene3D" id="3.10.310.50">
    <property type="match status" value="1"/>
</dbReference>